<dbReference type="Proteomes" id="UP000799441">
    <property type="component" value="Unassembled WGS sequence"/>
</dbReference>
<sequence length="307" mass="35084">MLATRDATNPRSPPPWLCPSRRLLVPITSGMLATANQVGRLVEICKSLPFPRAINGLGWPHGYDGLLVMDEPGSFPWQETLNWPRDSRQVIVDAAVNPFDIPDIDAILLDCTIPPPARGKVKPARDCFSRLPWELREAIAALLITADALSLRQGSASFLPLLSSNTFRASRFASGGERSFVFEKPRSREPTNWLTLYRLTCQRVCPPGLRNRCRIWGIIRPLVEIIRLKHEPYLVQPLEESMVPFQLQVTGDLNSRDAEINWLPFDKGCHALKTTLVPVRECLWRFRRQSWNHDLHYRSSLDYERRL</sequence>
<name>A0A9P4QCI8_9PEZI</name>
<evidence type="ECO:0000313" key="2">
    <source>
        <dbReference type="Proteomes" id="UP000799441"/>
    </source>
</evidence>
<evidence type="ECO:0000313" key="1">
    <source>
        <dbReference type="EMBL" id="KAF2723695.1"/>
    </source>
</evidence>
<dbReference type="AlphaFoldDB" id="A0A9P4QCI8"/>
<accession>A0A9P4QCI8</accession>
<organism evidence="1 2">
    <name type="scientific">Polychaeton citri CBS 116435</name>
    <dbReference type="NCBI Taxonomy" id="1314669"/>
    <lineage>
        <taxon>Eukaryota</taxon>
        <taxon>Fungi</taxon>
        <taxon>Dikarya</taxon>
        <taxon>Ascomycota</taxon>
        <taxon>Pezizomycotina</taxon>
        <taxon>Dothideomycetes</taxon>
        <taxon>Dothideomycetidae</taxon>
        <taxon>Capnodiales</taxon>
        <taxon>Capnodiaceae</taxon>
        <taxon>Polychaeton</taxon>
    </lineage>
</organism>
<dbReference type="EMBL" id="MU003775">
    <property type="protein sequence ID" value="KAF2723695.1"/>
    <property type="molecule type" value="Genomic_DNA"/>
</dbReference>
<gene>
    <name evidence="1" type="ORF">K431DRAFT_344572</name>
</gene>
<proteinExistence type="predicted"/>
<dbReference type="OrthoDB" id="3646162at2759"/>
<reference evidence="1" key="1">
    <citation type="journal article" date="2020" name="Stud. Mycol.">
        <title>101 Dothideomycetes genomes: a test case for predicting lifestyles and emergence of pathogens.</title>
        <authorList>
            <person name="Haridas S."/>
            <person name="Albert R."/>
            <person name="Binder M."/>
            <person name="Bloem J."/>
            <person name="Labutti K."/>
            <person name="Salamov A."/>
            <person name="Andreopoulos B."/>
            <person name="Baker S."/>
            <person name="Barry K."/>
            <person name="Bills G."/>
            <person name="Bluhm B."/>
            <person name="Cannon C."/>
            <person name="Castanera R."/>
            <person name="Culley D."/>
            <person name="Daum C."/>
            <person name="Ezra D."/>
            <person name="Gonzalez J."/>
            <person name="Henrissat B."/>
            <person name="Kuo A."/>
            <person name="Liang C."/>
            <person name="Lipzen A."/>
            <person name="Lutzoni F."/>
            <person name="Magnuson J."/>
            <person name="Mondo S."/>
            <person name="Nolan M."/>
            <person name="Ohm R."/>
            <person name="Pangilinan J."/>
            <person name="Park H.-J."/>
            <person name="Ramirez L."/>
            <person name="Alfaro M."/>
            <person name="Sun H."/>
            <person name="Tritt A."/>
            <person name="Yoshinaga Y."/>
            <person name="Zwiers L.-H."/>
            <person name="Turgeon B."/>
            <person name="Goodwin S."/>
            <person name="Spatafora J."/>
            <person name="Crous P."/>
            <person name="Grigoriev I."/>
        </authorList>
    </citation>
    <scope>NUCLEOTIDE SEQUENCE</scope>
    <source>
        <strain evidence="1">CBS 116435</strain>
    </source>
</reference>
<comment type="caution">
    <text evidence="1">The sequence shown here is derived from an EMBL/GenBank/DDBJ whole genome shotgun (WGS) entry which is preliminary data.</text>
</comment>
<protein>
    <submittedName>
        <fullName evidence="1">Uncharacterized protein</fullName>
    </submittedName>
</protein>
<keyword evidence="2" id="KW-1185">Reference proteome</keyword>